<dbReference type="NCBIfam" id="NF033551">
    <property type="entry name" value="transpos_IS1182"/>
    <property type="match status" value="1"/>
</dbReference>
<sequence>MKRFIEGQSREQVTLLPECLDDFVGVDNPVRIVDAFVEELDLPSLGFDGSTPAATGRPAYHPAVLLKVYIYGYLNRIQSSRRLEREAQRNVELMWLTGRLAPDFKTIADFRRDNGLGIRNVCRRFVVLCRDLKLFSQALVAIDGSKFKAVNTRDKNFTMGKIDKRQQQIEESIQRYLSALDTADRTQPAELEARTTRLQDKIAMLRKQMQALDEVKEQLKEQPDKQLSTTDPDARSMATSGRGSGMVAYNVQVAVDAKHHLIVAHEVINQGHDRSALASIALAARKSMGKRKLQAIADRGYYSGEQIKACEDTGVAAILPKPNTSGARAKGRFDRSDFIYIQKDDEYQCPAGQRAIYRFTREEAGLQMRRYWSSACKQCPIKSQCTPSDYRRISRWEHEDVVERAQQRLDQMPDAMMVRRRTVEHVFGTLKHWMGYTHFLTKRLPNVGTEMSLNVLAYNFKRVLCILGFERTMAAMRLVGG</sequence>
<keyword evidence="5" id="KW-1185">Reference proteome</keyword>
<dbReference type="InterPro" id="IPR047629">
    <property type="entry name" value="IS1182_transpos"/>
</dbReference>
<dbReference type="PANTHER" id="PTHR33408">
    <property type="entry name" value="TRANSPOSASE"/>
    <property type="match status" value="1"/>
</dbReference>
<evidence type="ECO:0000259" key="3">
    <source>
        <dbReference type="Pfam" id="PF13751"/>
    </source>
</evidence>
<comment type="caution">
    <text evidence="4">The sequence shown here is derived from an EMBL/GenBank/DDBJ whole genome shotgun (WGS) entry which is preliminary data.</text>
</comment>
<evidence type="ECO:0000313" key="5">
    <source>
        <dbReference type="Proteomes" id="UP000261948"/>
    </source>
</evidence>
<dbReference type="Proteomes" id="UP000261948">
    <property type="component" value="Unassembled WGS sequence"/>
</dbReference>
<proteinExistence type="predicted"/>
<protein>
    <submittedName>
        <fullName evidence="4">IS1182 family transposase</fullName>
    </submittedName>
</protein>
<feature type="domain" description="Transposase InsH N-terminal" evidence="2">
    <location>
        <begin position="19"/>
        <end position="112"/>
    </location>
</feature>
<dbReference type="InterPro" id="IPR025668">
    <property type="entry name" value="Tnp_DDE_dom"/>
</dbReference>
<evidence type="ECO:0000313" key="4">
    <source>
        <dbReference type="EMBL" id="RGE37715.1"/>
    </source>
</evidence>
<evidence type="ECO:0000256" key="1">
    <source>
        <dbReference type="SAM" id="MobiDB-lite"/>
    </source>
</evidence>
<feature type="region of interest" description="Disordered" evidence="1">
    <location>
        <begin position="216"/>
        <end position="241"/>
    </location>
</feature>
<dbReference type="InterPro" id="IPR008490">
    <property type="entry name" value="Transposase_InsH_N"/>
</dbReference>
<evidence type="ECO:0000259" key="2">
    <source>
        <dbReference type="Pfam" id="PF05598"/>
    </source>
</evidence>
<feature type="compositionally biased region" description="Polar residues" evidence="1">
    <location>
        <begin position="225"/>
        <end position="241"/>
    </location>
</feature>
<name>A0A373F2H1_COMTE</name>
<dbReference type="AlphaFoldDB" id="A0A373F2H1"/>
<gene>
    <name evidence="4" type="ORF">DZC30_22750</name>
</gene>
<dbReference type="Pfam" id="PF05598">
    <property type="entry name" value="DUF772"/>
    <property type="match status" value="1"/>
</dbReference>
<reference evidence="4 5" key="1">
    <citation type="submission" date="2018-08" db="EMBL/GenBank/DDBJ databases">
        <title>Comamonas testosteroni strain SWCO2.</title>
        <authorList>
            <person name="Jiang N."/>
            <person name="Zhang X.Z."/>
        </authorList>
    </citation>
    <scope>NUCLEOTIDE SEQUENCE [LARGE SCALE GENOMIC DNA]</scope>
    <source>
        <strain evidence="4 5">SWCO2</strain>
    </source>
</reference>
<dbReference type="EMBL" id="QURR01000078">
    <property type="protein sequence ID" value="RGE37715.1"/>
    <property type="molecule type" value="Genomic_DNA"/>
</dbReference>
<accession>A0A373F2H1</accession>
<dbReference type="PANTHER" id="PTHR33408:SF2">
    <property type="entry name" value="TRANSPOSASE DDE DOMAIN-CONTAINING PROTEIN"/>
    <property type="match status" value="1"/>
</dbReference>
<dbReference type="Pfam" id="PF13751">
    <property type="entry name" value="DDE_Tnp_1_6"/>
    <property type="match status" value="1"/>
</dbReference>
<organism evidence="4 5">
    <name type="scientific">Comamonas testosteroni</name>
    <name type="common">Pseudomonas testosteroni</name>
    <dbReference type="NCBI Taxonomy" id="285"/>
    <lineage>
        <taxon>Bacteria</taxon>
        <taxon>Pseudomonadati</taxon>
        <taxon>Pseudomonadota</taxon>
        <taxon>Betaproteobacteria</taxon>
        <taxon>Burkholderiales</taxon>
        <taxon>Comamonadaceae</taxon>
        <taxon>Comamonas</taxon>
    </lineage>
</organism>
<feature type="domain" description="Transposase DDE" evidence="3">
    <location>
        <begin position="349"/>
        <end position="463"/>
    </location>
</feature>
<dbReference type="OrthoDB" id="111180at2"/>